<evidence type="ECO:0000259" key="3">
    <source>
        <dbReference type="Pfam" id="PF25583"/>
    </source>
</evidence>
<name>A0ABT8GJU8_9MICO</name>
<evidence type="ECO:0000256" key="1">
    <source>
        <dbReference type="SAM" id="MobiDB-lite"/>
    </source>
</evidence>
<feature type="domain" description="WCX" evidence="3">
    <location>
        <begin position="301"/>
        <end position="350"/>
    </location>
</feature>
<dbReference type="Pfam" id="PF25583">
    <property type="entry name" value="WCX"/>
    <property type="match status" value="1"/>
</dbReference>
<reference evidence="4" key="1">
    <citation type="submission" date="2023-06" db="EMBL/GenBank/DDBJ databases">
        <title>Egi l300058.</title>
        <authorList>
            <person name="Gao L."/>
            <person name="Fang B.-Z."/>
            <person name="Li W.-J."/>
        </authorList>
    </citation>
    <scope>NUCLEOTIDE SEQUENCE</scope>
    <source>
        <strain evidence="4">EGI L300058</strain>
    </source>
</reference>
<dbReference type="RefSeq" id="WP_301143444.1">
    <property type="nucleotide sequence ID" value="NZ_JAUHQA010000001.1"/>
</dbReference>
<feature type="region of interest" description="Disordered" evidence="1">
    <location>
        <begin position="266"/>
        <end position="301"/>
    </location>
</feature>
<dbReference type="InterPro" id="IPR051534">
    <property type="entry name" value="CBASS_pafABC_assoc_protein"/>
</dbReference>
<accession>A0ABT8GJU8</accession>
<feature type="domain" description="WYL" evidence="2">
    <location>
        <begin position="157"/>
        <end position="219"/>
    </location>
</feature>
<evidence type="ECO:0000313" key="5">
    <source>
        <dbReference type="Proteomes" id="UP001172708"/>
    </source>
</evidence>
<dbReference type="PANTHER" id="PTHR34580:SF3">
    <property type="entry name" value="PROTEIN PAFB"/>
    <property type="match status" value="1"/>
</dbReference>
<gene>
    <name evidence="4" type="ORF">QQX02_12340</name>
</gene>
<feature type="compositionally biased region" description="Basic and acidic residues" evidence="1">
    <location>
        <begin position="275"/>
        <end position="286"/>
    </location>
</feature>
<feature type="compositionally biased region" description="Low complexity" evidence="1">
    <location>
        <begin position="287"/>
        <end position="301"/>
    </location>
</feature>
<dbReference type="PANTHER" id="PTHR34580">
    <property type="match status" value="1"/>
</dbReference>
<dbReference type="PROSITE" id="PS52050">
    <property type="entry name" value="WYL"/>
    <property type="match status" value="1"/>
</dbReference>
<sequence length="355" mass="38489">MSDISAEQRRLNLMLALSATRRRLTREEIRARVDGYDTVPSGATAAERDRADVSFQRMFERDKDELRRMGLPLRTITDPLHQDDLGYRIDGDAALPDLDLTVRDAAILALAVEYWQGASLAEDARMGFAKVVSAIEHGHSDSLPYGGMATSAGHDATAALAEAIVDRQAVRFEYASASSETARRTVQPWGIVMRSGVEYLIGWDVDRRAPRTYRLGRISGRVRPTGDIEAFERPDSLPLGDLDDHSATLTAVIALRPETGHALRLRGEPAGAESAHGESAHGESAHGESASGESASAESSAAQDGWDLVRVPYRHEDLLRAEVLALRGAARVVSPDSLRESVAAYARAAMEVAHG</sequence>
<dbReference type="EMBL" id="JAUHQA010000001">
    <property type="protein sequence ID" value="MDN4481710.1"/>
    <property type="molecule type" value="Genomic_DNA"/>
</dbReference>
<evidence type="ECO:0000259" key="2">
    <source>
        <dbReference type="Pfam" id="PF13280"/>
    </source>
</evidence>
<dbReference type="Proteomes" id="UP001172708">
    <property type="component" value="Unassembled WGS sequence"/>
</dbReference>
<dbReference type="InterPro" id="IPR057727">
    <property type="entry name" value="WCX_dom"/>
</dbReference>
<organism evidence="4 5">
    <name type="scientific">Demequina muriae</name>
    <dbReference type="NCBI Taxonomy" id="3051664"/>
    <lineage>
        <taxon>Bacteria</taxon>
        <taxon>Bacillati</taxon>
        <taxon>Actinomycetota</taxon>
        <taxon>Actinomycetes</taxon>
        <taxon>Micrococcales</taxon>
        <taxon>Demequinaceae</taxon>
        <taxon>Demequina</taxon>
    </lineage>
</organism>
<dbReference type="Pfam" id="PF13280">
    <property type="entry name" value="WYL"/>
    <property type="match status" value="1"/>
</dbReference>
<protein>
    <submittedName>
        <fullName evidence="4">WYL domain-containing protein</fullName>
    </submittedName>
</protein>
<dbReference type="InterPro" id="IPR026881">
    <property type="entry name" value="WYL_dom"/>
</dbReference>
<comment type="caution">
    <text evidence="4">The sequence shown here is derived from an EMBL/GenBank/DDBJ whole genome shotgun (WGS) entry which is preliminary data.</text>
</comment>
<proteinExistence type="predicted"/>
<keyword evidence="5" id="KW-1185">Reference proteome</keyword>
<evidence type="ECO:0000313" key="4">
    <source>
        <dbReference type="EMBL" id="MDN4481710.1"/>
    </source>
</evidence>